<dbReference type="PANTHER" id="PTHR21646:SF11">
    <property type="entry name" value="INACTIVE UBIQUITIN CARBOXYL-TERMINAL HYDROLASE 50"/>
    <property type="match status" value="1"/>
</dbReference>
<dbReference type="InterPro" id="IPR018200">
    <property type="entry name" value="USP_CS"/>
</dbReference>
<dbReference type="PROSITE" id="PS00973">
    <property type="entry name" value="USP_2"/>
    <property type="match status" value="1"/>
</dbReference>
<gene>
    <name evidence="6 7" type="primary">USP50</name>
</gene>
<keyword evidence="3 6" id="KW-0378">Hydrolase</keyword>
<dbReference type="SUPFAM" id="SSF54001">
    <property type="entry name" value="Cysteine proteinases"/>
    <property type="match status" value="1"/>
</dbReference>
<evidence type="ECO:0000313" key="5">
    <source>
        <dbReference type="Proteomes" id="UP000504627"/>
    </source>
</evidence>
<dbReference type="GO" id="GO:0004843">
    <property type="term" value="F:cysteine-type deubiquitinase activity"/>
    <property type="evidence" value="ECO:0007669"/>
    <property type="project" value="UniProtKB-EC"/>
</dbReference>
<dbReference type="Gene3D" id="3.90.70.10">
    <property type="entry name" value="Cysteine proteinases"/>
    <property type="match status" value="1"/>
</dbReference>
<dbReference type="AlphaFoldDB" id="A0A6J2HJN0"/>
<dbReference type="InterPro" id="IPR028889">
    <property type="entry name" value="USP"/>
</dbReference>
<organism evidence="5 6">
    <name type="scientific">Pipra filicauda</name>
    <name type="common">Wire-tailed manakin</name>
    <dbReference type="NCBI Taxonomy" id="649802"/>
    <lineage>
        <taxon>Eukaryota</taxon>
        <taxon>Metazoa</taxon>
        <taxon>Chordata</taxon>
        <taxon>Craniata</taxon>
        <taxon>Vertebrata</taxon>
        <taxon>Euteleostomi</taxon>
        <taxon>Archelosauria</taxon>
        <taxon>Archosauria</taxon>
        <taxon>Dinosauria</taxon>
        <taxon>Saurischia</taxon>
        <taxon>Theropoda</taxon>
        <taxon>Coelurosauria</taxon>
        <taxon>Aves</taxon>
        <taxon>Neognathae</taxon>
        <taxon>Neoaves</taxon>
        <taxon>Telluraves</taxon>
        <taxon>Australaves</taxon>
        <taxon>Passeriformes</taxon>
        <taxon>Pipridae</taxon>
        <taxon>Pipra</taxon>
    </lineage>
</organism>
<accession>A0A6J2HJN0</accession>
<evidence type="ECO:0000256" key="3">
    <source>
        <dbReference type="ARBA" id="ARBA00022801"/>
    </source>
</evidence>
<evidence type="ECO:0000259" key="4">
    <source>
        <dbReference type="PROSITE" id="PS50235"/>
    </source>
</evidence>
<feature type="domain" description="USP" evidence="4">
    <location>
        <begin position="24"/>
        <end position="334"/>
    </location>
</feature>
<dbReference type="GO" id="GO:0016579">
    <property type="term" value="P:protein deubiquitination"/>
    <property type="evidence" value="ECO:0007669"/>
    <property type="project" value="InterPro"/>
</dbReference>
<dbReference type="Pfam" id="PF00443">
    <property type="entry name" value="UCH"/>
    <property type="match status" value="1"/>
</dbReference>
<comment type="catalytic activity">
    <reaction evidence="1">
        <text>Thiol-dependent hydrolysis of ester, thioester, amide, peptide and isopeptide bonds formed by the C-terminal Gly of ubiquitin (a 76-residue protein attached to proteins as an intracellular targeting signal).</text>
        <dbReference type="EC" id="3.4.19.12"/>
    </reaction>
</comment>
<name>A0A6J2HJN0_9PASS</name>
<dbReference type="Proteomes" id="UP000504627">
    <property type="component" value="Unplaced"/>
</dbReference>
<sequence>MAWKWKYSHKEEMEDTSSHRPGLTGLQNLENTCYMNAVLQCLCSLPQLVEYFLSGRWNTALRTEIGESATAFGCLISDMWLGEFDYVSPEAFHSVFGKQYPTFSRRTQHDAQEFLICVLDDLHEAFKESSRHRAGAEARGSGSGTSIITQLFEGQLSYGITCLKCNTITNRPESFTVLSLPIPSRRVCSLQECLDCFFQPDTLTRNNQIHCYWCGTNQDATVKATITRAPQIIIFHLKRFAWQDKHRRKLSTTVDYPLQNLDLSPYSSTFSYNEVYSLCAVVNHAGDIDYGHYTAFCKHSSTNHWYSFDDVQVTKISDSAVQTDTAYLLFYTCQGY</sequence>
<reference evidence="6 7" key="1">
    <citation type="submission" date="2025-04" db="UniProtKB">
        <authorList>
            <consortium name="RefSeq"/>
        </authorList>
    </citation>
    <scope>IDENTIFICATION</scope>
    <source>
        <tissue evidence="6 7">Muscle</tissue>
    </source>
</reference>
<dbReference type="EC" id="3.4.19.12" evidence="2"/>
<dbReference type="InterPro" id="IPR038765">
    <property type="entry name" value="Papain-like_cys_pep_sf"/>
</dbReference>
<protein>
    <recommendedName>
        <fullName evidence="2">ubiquitinyl hydrolase 1</fullName>
        <ecNumber evidence="2">3.4.19.12</ecNumber>
    </recommendedName>
</protein>
<dbReference type="CTD" id="373509"/>
<evidence type="ECO:0000313" key="6">
    <source>
        <dbReference type="RefSeq" id="XP_027587822.1"/>
    </source>
</evidence>
<dbReference type="InterPro" id="IPR050185">
    <property type="entry name" value="Ub_carboxyl-term_hydrolase"/>
</dbReference>
<evidence type="ECO:0000256" key="2">
    <source>
        <dbReference type="ARBA" id="ARBA00012759"/>
    </source>
</evidence>
<proteinExistence type="predicted"/>
<dbReference type="RefSeq" id="XP_027587823.1">
    <property type="nucleotide sequence ID" value="XM_027732022.2"/>
</dbReference>
<evidence type="ECO:0000256" key="1">
    <source>
        <dbReference type="ARBA" id="ARBA00000707"/>
    </source>
</evidence>
<dbReference type="CDD" id="cd02674">
    <property type="entry name" value="Peptidase_C19R"/>
    <property type="match status" value="1"/>
</dbReference>
<dbReference type="RefSeq" id="XP_027587822.1">
    <property type="nucleotide sequence ID" value="XM_027732021.2"/>
</dbReference>
<dbReference type="InterPro" id="IPR001394">
    <property type="entry name" value="Peptidase_C19_UCH"/>
</dbReference>
<keyword evidence="5" id="KW-1185">Reference proteome</keyword>
<dbReference type="PROSITE" id="PS50235">
    <property type="entry name" value="USP_3"/>
    <property type="match status" value="1"/>
</dbReference>
<evidence type="ECO:0000313" key="7">
    <source>
        <dbReference type="RefSeq" id="XP_027587823.1"/>
    </source>
</evidence>
<dbReference type="GeneID" id="113993662"/>
<dbReference type="PANTHER" id="PTHR21646">
    <property type="entry name" value="UBIQUITIN CARBOXYL-TERMINAL HYDROLASE"/>
    <property type="match status" value="1"/>
</dbReference>